<proteinExistence type="predicted"/>
<dbReference type="GO" id="GO:0008168">
    <property type="term" value="F:methyltransferase activity"/>
    <property type="evidence" value="ECO:0007669"/>
    <property type="project" value="UniProtKB-KW"/>
</dbReference>
<dbReference type="SUPFAM" id="SSF53335">
    <property type="entry name" value="S-adenosyl-L-methionine-dependent methyltransferases"/>
    <property type="match status" value="1"/>
</dbReference>
<dbReference type="Gene3D" id="3.40.50.150">
    <property type="entry name" value="Vaccinia Virus protein VP39"/>
    <property type="match status" value="1"/>
</dbReference>
<dbReference type="InterPro" id="IPR029063">
    <property type="entry name" value="SAM-dependent_MTases_sf"/>
</dbReference>
<dbReference type="GO" id="GO:0032259">
    <property type="term" value="P:methylation"/>
    <property type="evidence" value="ECO:0007669"/>
    <property type="project" value="UniProtKB-KW"/>
</dbReference>
<accession>A0ABW5BL30</accession>
<reference evidence="2" key="1">
    <citation type="journal article" date="2019" name="Int. J. Syst. Evol. Microbiol.">
        <title>The Global Catalogue of Microorganisms (GCM) 10K type strain sequencing project: providing services to taxonomists for standard genome sequencing and annotation.</title>
        <authorList>
            <consortium name="The Broad Institute Genomics Platform"/>
            <consortium name="The Broad Institute Genome Sequencing Center for Infectious Disease"/>
            <person name="Wu L."/>
            <person name="Ma J."/>
        </authorList>
    </citation>
    <scope>NUCLEOTIDE SEQUENCE [LARGE SCALE GENOMIC DNA]</scope>
    <source>
        <strain evidence="2">CGMCC 4.7192</strain>
    </source>
</reference>
<keyword evidence="1" id="KW-0489">Methyltransferase</keyword>
<organism evidence="1 2">
    <name type="scientific">Kiloniella antarctica</name>
    <dbReference type="NCBI Taxonomy" id="1550907"/>
    <lineage>
        <taxon>Bacteria</taxon>
        <taxon>Pseudomonadati</taxon>
        <taxon>Pseudomonadota</taxon>
        <taxon>Alphaproteobacteria</taxon>
        <taxon>Rhodospirillales</taxon>
        <taxon>Kiloniellaceae</taxon>
        <taxon>Kiloniella</taxon>
    </lineage>
</organism>
<sequence length="318" mass="35525">MSNKKLPTNISSKYFDILSAKNKYAEGHNVSELLRAQKNIDFNTAEIIEITYDLQAGTYVEIAEKNIESVSLYTGELANIITNYIKSSDTLLDIGTGEITTLSLLVRDLVIKPNHIFAFDVSWSRLYKGMQFACKNMGKCFDRFSPFVADINEIPFLDKSINITTSSHALEPNGAKLPELMAELFRVTKDKVILFEPCYEINTEEGKKRMDQLGYIKGIDTIVQNLGGNVIEKIKIKNISNPLNPTVCFVIDPPQLDSSLKLNNCLIKTFTVPGSNHPLQRVDDFYFSEVTGLCFPILKTIPILRSGAAILASALQIN</sequence>
<evidence type="ECO:0000313" key="2">
    <source>
        <dbReference type="Proteomes" id="UP001597294"/>
    </source>
</evidence>
<gene>
    <name evidence="1" type="ORF">ACFSKO_14625</name>
</gene>
<protein>
    <submittedName>
        <fullName evidence="1">Class I SAM-dependent methyltransferase</fullName>
        <ecNumber evidence="1">2.1.1.-</ecNumber>
    </submittedName>
</protein>
<comment type="caution">
    <text evidence="1">The sequence shown here is derived from an EMBL/GenBank/DDBJ whole genome shotgun (WGS) entry which is preliminary data.</text>
</comment>
<dbReference type="EC" id="2.1.1.-" evidence="1"/>
<keyword evidence="2" id="KW-1185">Reference proteome</keyword>
<name>A0ABW5BL30_9PROT</name>
<evidence type="ECO:0000313" key="1">
    <source>
        <dbReference type="EMBL" id="MFD2206863.1"/>
    </source>
</evidence>
<keyword evidence="1" id="KW-0808">Transferase</keyword>
<dbReference type="RefSeq" id="WP_380252917.1">
    <property type="nucleotide sequence ID" value="NZ_JBHUII010000007.1"/>
</dbReference>
<dbReference type="Proteomes" id="UP001597294">
    <property type="component" value="Unassembled WGS sequence"/>
</dbReference>
<dbReference type="EMBL" id="JBHUII010000007">
    <property type="protein sequence ID" value="MFD2206863.1"/>
    <property type="molecule type" value="Genomic_DNA"/>
</dbReference>